<keyword evidence="1" id="KW-0696">RNA-directed RNA polymerase</keyword>
<evidence type="ECO:0000256" key="1">
    <source>
        <dbReference type="RuleBase" id="RU363098"/>
    </source>
</evidence>
<keyword evidence="1" id="KW-0548">Nucleotidyltransferase</keyword>
<sequence length="514" mass="58899">MASRESLSFVCIWTQKRGDDTKSFLTAYERFFEAHRGQASVSIERVQQRLPRDSCEDPLWQVHCKLHLYKPLKLNALESLSIDIARQWCSSGGSGDSLFGHLQWLQPDRRYGFWHHWYAMEKDIRMRSISFGTFSGLNLFAERHCIESKPRGEQGYTIDCTFKHDERVLQVFLELNHCGLEEDLYRLSVHYNSIFRVVVYDPVGGPTDVFLHLHTLPLFYKAAQPGLPAMRLLQITRQETADQMDFQRTLEMGCFCCSVLESRDVGGCFVVKLGFADSHEARRTVGRLSRRCRRAQFIFAPVKTRRIGKDTDALRQQLCSRLMPKLKFPCCYALNALLQRSDDVTMQLMLLTKSELDVTLSQLESFASHNEGALEETLFGIGTALENHSIVTFSTALPALFAKVCQSHVPYTVPRGSCLVRRLFVTPSRVFYLPPAIHSENRVLRKFDVDHALRVSFRDDHFEVLSHTLGFHPRKGQMMDKVVGRFLRDGLKIGDRHFRLLASCGTMESGSTLT</sequence>
<name>A0A9J6FVZ8_HAELO</name>
<gene>
    <name evidence="3" type="ORF">HPB48_018080</name>
</gene>
<dbReference type="InterPro" id="IPR057596">
    <property type="entry name" value="RDRP_core"/>
</dbReference>
<dbReference type="Proteomes" id="UP000821853">
    <property type="component" value="Chromosome 2"/>
</dbReference>
<feature type="domain" description="RDRP core" evidence="2">
    <location>
        <begin position="425"/>
        <end position="503"/>
    </location>
</feature>
<protein>
    <recommendedName>
        <fullName evidence="1">RNA-dependent RNA polymerase</fullName>
        <ecNumber evidence="1">2.7.7.48</ecNumber>
    </recommendedName>
</protein>
<evidence type="ECO:0000313" key="3">
    <source>
        <dbReference type="EMBL" id="KAH9366505.1"/>
    </source>
</evidence>
<dbReference type="PANTHER" id="PTHR23079">
    <property type="entry name" value="RNA-DEPENDENT RNA POLYMERASE"/>
    <property type="match status" value="1"/>
</dbReference>
<dbReference type="PANTHER" id="PTHR23079:SF55">
    <property type="entry name" value="RNA-DIRECTED RNA POLYMERASE"/>
    <property type="match status" value="1"/>
</dbReference>
<proteinExistence type="inferred from homology"/>
<dbReference type="EC" id="2.7.7.48" evidence="1"/>
<dbReference type="Pfam" id="PF05183">
    <property type="entry name" value="RdRP"/>
    <property type="match status" value="1"/>
</dbReference>
<reference evidence="3 4" key="1">
    <citation type="journal article" date="2020" name="Cell">
        <title>Large-Scale Comparative Analyses of Tick Genomes Elucidate Their Genetic Diversity and Vector Capacities.</title>
        <authorList>
            <consortium name="Tick Genome and Microbiome Consortium (TIGMIC)"/>
            <person name="Jia N."/>
            <person name="Wang J."/>
            <person name="Shi W."/>
            <person name="Du L."/>
            <person name="Sun Y."/>
            <person name="Zhan W."/>
            <person name="Jiang J.F."/>
            <person name="Wang Q."/>
            <person name="Zhang B."/>
            <person name="Ji P."/>
            <person name="Bell-Sakyi L."/>
            <person name="Cui X.M."/>
            <person name="Yuan T.T."/>
            <person name="Jiang B.G."/>
            <person name="Yang W.F."/>
            <person name="Lam T.T."/>
            <person name="Chang Q.C."/>
            <person name="Ding S.J."/>
            <person name="Wang X.J."/>
            <person name="Zhu J.G."/>
            <person name="Ruan X.D."/>
            <person name="Zhao L."/>
            <person name="Wei J.T."/>
            <person name="Ye R.Z."/>
            <person name="Que T.C."/>
            <person name="Du C.H."/>
            <person name="Zhou Y.H."/>
            <person name="Cheng J.X."/>
            <person name="Dai P.F."/>
            <person name="Guo W.B."/>
            <person name="Han X.H."/>
            <person name="Huang E.J."/>
            <person name="Li L.F."/>
            <person name="Wei W."/>
            <person name="Gao Y.C."/>
            <person name="Liu J.Z."/>
            <person name="Shao H.Z."/>
            <person name="Wang X."/>
            <person name="Wang C.C."/>
            <person name="Yang T.C."/>
            <person name="Huo Q.B."/>
            <person name="Li W."/>
            <person name="Chen H.Y."/>
            <person name="Chen S.E."/>
            <person name="Zhou L.G."/>
            <person name="Ni X.B."/>
            <person name="Tian J.H."/>
            <person name="Sheng Y."/>
            <person name="Liu T."/>
            <person name="Pan Y.S."/>
            <person name="Xia L.Y."/>
            <person name="Li J."/>
            <person name="Zhao F."/>
            <person name="Cao W.C."/>
        </authorList>
    </citation>
    <scope>NUCLEOTIDE SEQUENCE [LARGE SCALE GENOMIC DNA]</scope>
    <source>
        <strain evidence="3">HaeL-2018</strain>
    </source>
</reference>
<comment type="caution">
    <text evidence="3">The sequence shown here is derived from an EMBL/GenBank/DDBJ whole genome shotgun (WGS) entry which is preliminary data.</text>
</comment>
<comment type="similarity">
    <text evidence="1">Belongs to the RdRP family.</text>
</comment>
<dbReference type="AlphaFoldDB" id="A0A9J6FVZ8"/>
<dbReference type="GO" id="GO:0003968">
    <property type="term" value="F:RNA-directed RNA polymerase activity"/>
    <property type="evidence" value="ECO:0007669"/>
    <property type="project" value="UniProtKB-KW"/>
</dbReference>
<dbReference type="VEuPathDB" id="VectorBase:HLOH_062870"/>
<accession>A0A9J6FVZ8</accession>
<organism evidence="3 4">
    <name type="scientific">Haemaphysalis longicornis</name>
    <name type="common">Bush tick</name>
    <dbReference type="NCBI Taxonomy" id="44386"/>
    <lineage>
        <taxon>Eukaryota</taxon>
        <taxon>Metazoa</taxon>
        <taxon>Ecdysozoa</taxon>
        <taxon>Arthropoda</taxon>
        <taxon>Chelicerata</taxon>
        <taxon>Arachnida</taxon>
        <taxon>Acari</taxon>
        <taxon>Parasitiformes</taxon>
        <taxon>Ixodida</taxon>
        <taxon>Ixodoidea</taxon>
        <taxon>Ixodidae</taxon>
        <taxon>Haemaphysalinae</taxon>
        <taxon>Haemaphysalis</taxon>
    </lineage>
</organism>
<keyword evidence="1" id="KW-0808">Transferase</keyword>
<evidence type="ECO:0000259" key="2">
    <source>
        <dbReference type="Pfam" id="PF05183"/>
    </source>
</evidence>
<keyword evidence="4" id="KW-1185">Reference proteome</keyword>
<evidence type="ECO:0000313" key="4">
    <source>
        <dbReference type="Proteomes" id="UP000821853"/>
    </source>
</evidence>
<comment type="catalytic activity">
    <reaction evidence="1">
        <text>RNA(n) + a ribonucleoside 5'-triphosphate = RNA(n+1) + diphosphate</text>
        <dbReference type="Rhea" id="RHEA:21248"/>
        <dbReference type="Rhea" id="RHEA-COMP:14527"/>
        <dbReference type="Rhea" id="RHEA-COMP:17342"/>
        <dbReference type="ChEBI" id="CHEBI:33019"/>
        <dbReference type="ChEBI" id="CHEBI:61557"/>
        <dbReference type="ChEBI" id="CHEBI:140395"/>
        <dbReference type="EC" id="2.7.7.48"/>
    </reaction>
</comment>
<keyword evidence="1" id="KW-0694">RNA-binding</keyword>
<dbReference type="GO" id="GO:0031380">
    <property type="term" value="C:nuclear RNA-directed RNA polymerase complex"/>
    <property type="evidence" value="ECO:0007669"/>
    <property type="project" value="TreeGrafter"/>
</dbReference>
<dbReference type="OrthoDB" id="6513042at2759"/>
<dbReference type="GO" id="GO:0030422">
    <property type="term" value="P:siRNA processing"/>
    <property type="evidence" value="ECO:0007669"/>
    <property type="project" value="TreeGrafter"/>
</dbReference>
<dbReference type="InterPro" id="IPR007855">
    <property type="entry name" value="RDRP"/>
</dbReference>
<dbReference type="EMBL" id="JABSTR010000004">
    <property type="protein sequence ID" value="KAH9366505.1"/>
    <property type="molecule type" value="Genomic_DNA"/>
</dbReference>
<dbReference type="GO" id="GO:0003723">
    <property type="term" value="F:RNA binding"/>
    <property type="evidence" value="ECO:0007669"/>
    <property type="project" value="UniProtKB-KW"/>
</dbReference>